<dbReference type="GO" id="GO:0048878">
    <property type="term" value="P:chemical homeostasis"/>
    <property type="evidence" value="ECO:0007669"/>
    <property type="project" value="UniProtKB-ARBA"/>
</dbReference>
<evidence type="ECO:0000256" key="2">
    <source>
        <dbReference type="ARBA" id="ARBA00006175"/>
    </source>
</evidence>
<keyword evidence="11" id="KW-1185">Reference proteome</keyword>
<evidence type="ECO:0000256" key="7">
    <source>
        <dbReference type="ARBA" id="ARBA00023136"/>
    </source>
</evidence>
<dbReference type="GO" id="GO:0015250">
    <property type="term" value="F:water channel activity"/>
    <property type="evidence" value="ECO:0007669"/>
    <property type="project" value="TreeGrafter"/>
</dbReference>
<keyword evidence="7 9" id="KW-0472">Membrane</keyword>
<keyword evidence="6 9" id="KW-1133">Transmembrane helix</keyword>
<evidence type="ECO:0000313" key="10">
    <source>
        <dbReference type="EMBL" id="KAK3086071.1"/>
    </source>
</evidence>
<dbReference type="FunFam" id="1.20.1080.10:FF:000009">
    <property type="entry name" value="aquaporin-4 isoform X1"/>
    <property type="match status" value="1"/>
</dbReference>
<feature type="transmembrane region" description="Helical" evidence="9">
    <location>
        <begin position="154"/>
        <end position="172"/>
    </location>
</feature>
<name>A0AA89BSR9_PINIB</name>
<proteinExistence type="inferred from homology"/>
<evidence type="ECO:0000313" key="11">
    <source>
        <dbReference type="Proteomes" id="UP001186944"/>
    </source>
</evidence>
<dbReference type="EMBL" id="VSWD01000012">
    <property type="protein sequence ID" value="KAK3086071.1"/>
    <property type="molecule type" value="Genomic_DNA"/>
</dbReference>
<protein>
    <submittedName>
        <fullName evidence="10">Uncharacterized protein</fullName>
    </submittedName>
</protein>
<dbReference type="NCBIfam" id="TIGR00861">
    <property type="entry name" value="MIP"/>
    <property type="match status" value="1"/>
</dbReference>
<dbReference type="SUPFAM" id="SSF81338">
    <property type="entry name" value="Aquaporin-like"/>
    <property type="match status" value="1"/>
</dbReference>
<comment type="similarity">
    <text evidence="2 8">Belongs to the MIP/aquaporin (TC 1.A.8) family.</text>
</comment>
<dbReference type="CDD" id="cd00333">
    <property type="entry name" value="MIP"/>
    <property type="match status" value="1"/>
</dbReference>
<dbReference type="PANTHER" id="PTHR19139">
    <property type="entry name" value="AQUAPORIN TRANSPORTER"/>
    <property type="match status" value="1"/>
</dbReference>
<reference evidence="10" key="1">
    <citation type="submission" date="2019-08" db="EMBL/GenBank/DDBJ databases">
        <title>The improved chromosome-level genome for the pearl oyster Pinctada fucata martensii using PacBio sequencing and Hi-C.</title>
        <authorList>
            <person name="Zheng Z."/>
        </authorList>
    </citation>
    <scope>NUCLEOTIDE SEQUENCE</scope>
    <source>
        <strain evidence="10">ZZ-2019</strain>
        <tissue evidence="10">Adductor muscle</tissue>
    </source>
</reference>
<evidence type="ECO:0000256" key="4">
    <source>
        <dbReference type="ARBA" id="ARBA00022692"/>
    </source>
</evidence>
<evidence type="ECO:0000256" key="9">
    <source>
        <dbReference type="SAM" id="Phobius"/>
    </source>
</evidence>
<dbReference type="PANTHER" id="PTHR19139:SF199">
    <property type="entry name" value="MIP17260P"/>
    <property type="match status" value="1"/>
</dbReference>
<dbReference type="Gene3D" id="1.20.1080.10">
    <property type="entry name" value="Glycerol uptake facilitator protein"/>
    <property type="match status" value="1"/>
</dbReference>
<dbReference type="PRINTS" id="PR00783">
    <property type="entry name" value="MINTRINSICP"/>
</dbReference>
<evidence type="ECO:0000256" key="5">
    <source>
        <dbReference type="ARBA" id="ARBA00022737"/>
    </source>
</evidence>
<evidence type="ECO:0000256" key="8">
    <source>
        <dbReference type="RuleBase" id="RU000477"/>
    </source>
</evidence>
<dbReference type="GO" id="GO:0005886">
    <property type="term" value="C:plasma membrane"/>
    <property type="evidence" value="ECO:0007669"/>
    <property type="project" value="UniProtKB-ARBA"/>
</dbReference>
<dbReference type="InterPro" id="IPR000425">
    <property type="entry name" value="MIP"/>
</dbReference>
<dbReference type="InterPro" id="IPR023271">
    <property type="entry name" value="Aquaporin-like"/>
</dbReference>
<sequence length="309" mass="33717">MTEPEVTPRKPVSDHWKTKYRMVTSIDDLRSLRFWKAVAAEFVGTLLLVFVGCGSCIQWVKDTDVVQISLCFGLSVATIVWIIGHVSGGHINPAVTTAFFITRRISLARAVMYIVSQCVGAIIGAGILKGVTPPGKWGSLGATLLHEEMDGGKAFGVELFITIVLVLTVFATCDKRRKDLNGSFPLSIGLSITMCHLFAVRYTGASMNTARSFGPAVVMAIWTDHWVYWLGPLLGGIIAGLLYDNTFAVNASLEKARGFLLSSDYDTENFPPKKSKIKIIEEEAEAMNITNITVDSAHLVEPKHPEPAT</sequence>
<keyword evidence="5" id="KW-0677">Repeat</keyword>
<feature type="transmembrane region" description="Helical" evidence="9">
    <location>
        <begin position="66"/>
        <end position="86"/>
    </location>
</feature>
<accession>A0AA89BSR9</accession>
<feature type="transmembrane region" description="Helical" evidence="9">
    <location>
        <begin position="225"/>
        <end position="243"/>
    </location>
</feature>
<feature type="transmembrane region" description="Helical" evidence="9">
    <location>
        <begin position="184"/>
        <end position="205"/>
    </location>
</feature>
<dbReference type="Proteomes" id="UP001186944">
    <property type="component" value="Unassembled WGS sequence"/>
</dbReference>
<evidence type="ECO:0000256" key="1">
    <source>
        <dbReference type="ARBA" id="ARBA00004141"/>
    </source>
</evidence>
<comment type="subcellular location">
    <subcellularLocation>
        <location evidence="1">Membrane</location>
        <topology evidence="1">Multi-pass membrane protein</topology>
    </subcellularLocation>
</comment>
<evidence type="ECO:0000256" key="3">
    <source>
        <dbReference type="ARBA" id="ARBA00022448"/>
    </source>
</evidence>
<keyword evidence="4 8" id="KW-0812">Transmembrane</keyword>
<feature type="transmembrane region" description="Helical" evidence="9">
    <location>
        <begin position="38"/>
        <end position="60"/>
    </location>
</feature>
<comment type="caution">
    <text evidence="10">The sequence shown here is derived from an EMBL/GenBank/DDBJ whole genome shotgun (WGS) entry which is preliminary data.</text>
</comment>
<feature type="transmembrane region" description="Helical" evidence="9">
    <location>
        <begin position="107"/>
        <end position="128"/>
    </location>
</feature>
<evidence type="ECO:0000256" key="6">
    <source>
        <dbReference type="ARBA" id="ARBA00022989"/>
    </source>
</evidence>
<dbReference type="Pfam" id="PF00230">
    <property type="entry name" value="MIP"/>
    <property type="match status" value="1"/>
</dbReference>
<keyword evidence="3 8" id="KW-0813">Transport</keyword>
<gene>
    <name evidence="10" type="ORF">FSP39_013066</name>
</gene>
<dbReference type="InterPro" id="IPR034294">
    <property type="entry name" value="Aquaporin_transptr"/>
</dbReference>
<organism evidence="10 11">
    <name type="scientific">Pinctada imbricata</name>
    <name type="common">Atlantic pearl-oyster</name>
    <name type="synonym">Pinctada martensii</name>
    <dbReference type="NCBI Taxonomy" id="66713"/>
    <lineage>
        <taxon>Eukaryota</taxon>
        <taxon>Metazoa</taxon>
        <taxon>Spiralia</taxon>
        <taxon>Lophotrochozoa</taxon>
        <taxon>Mollusca</taxon>
        <taxon>Bivalvia</taxon>
        <taxon>Autobranchia</taxon>
        <taxon>Pteriomorphia</taxon>
        <taxon>Pterioida</taxon>
        <taxon>Pterioidea</taxon>
        <taxon>Pteriidae</taxon>
        <taxon>Pinctada</taxon>
    </lineage>
</organism>
<dbReference type="AlphaFoldDB" id="A0AA89BSR9"/>